<evidence type="ECO:0000313" key="2">
    <source>
        <dbReference type="Proteomes" id="UP000287224"/>
    </source>
</evidence>
<accession>A0A401ZRZ2</accession>
<evidence type="ECO:0000313" key="1">
    <source>
        <dbReference type="EMBL" id="GCE09572.1"/>
    </source>
</evidence>
<name>A0A401ZRZ2_9CHLR</name>
<organism evidence="1 2">
    <name type="scientific">Dictyobacter aurantiacus</name>
    <dbReference type="NCBI Taxonomy" id="1936993"/>
    <lineage>
        <taxon>Bacteria</taxon>
        <taxon>Bacillati</taxon>
        <taxon>Chloroflexota</taxon>
        <taxon>Ktedonobacteria</taxon>
        <taxon>Ktedonobacterales</taxon>
        <taxon>Dictyobacteraceae</taxon>
        <taxon>Dictyobacter</taxon>
    </lineage>
</organism>
<reference evidence="2" key="1">
    <citation type="submission" date="2018-12" db="EMBL/GenBank/DDBJ databases">
        <title>Tengunoibacter tsumagoiensis gen. nov., sp. nov., Dictyobacter kobayashii sp. nov., D. alpinus sp. nov., and D. joshuensis sp. nov. and description of Dictyobacteraceae fam. nov. within the order Ktedonobacterales isolated from Tengu-no-mugimeshi.</title>
        <authorList>
            <person name="Wang C.M."/>
            <person name="Zheng Y."/>
            <person name="Sakai Y."/>
            <person name="Toyoda A."/>
            <person name="Minakuchi Y."/>
            <person name="Abe K."/>
            <person name="Yokota A."/>
            <person name="Yabe S."/>
        </authorList>
    </citation>
    <scope>NUCLEOTIDE SEQUENCE [LARGE SCALE GENOMIC DNA]</scope>
    <source>
        <strain evidence="2">S-27</strain>
    </source>
</reference>
<gene>
    <name evidence="1" type="ORF">KDAU_69010</name>
</gene>
<dbReference type="Proteomes" id="UP000287224">
    <property type="component" value="Unassembled WGS sequence"/>
</dbReference>
<comment type="caution">
    <text evidence="1">The sequence shown here is derived from an EMBL/GenBank/DDBJ whole genome shotgun (WGS) entry which is preliminary data.</text>
</comment>
<dbReference type="EMBL" id="BIFQ01000002">
    <property type="protein sequence ID" value="GCE09572.1"/>
    <property type="molecule type" value="Genomic_DNA"/>
</dbReference>
<protein>
    <submittedName>
        <fullName evidence="1">Uncharacterized protein</fullName>
    </submittedName>
</protein>
<proteinExistence type="predicted"/>
<dbReference type="AlphaFoldDB" id="A0A401ZRZ2"/>
<sequence length="61" mass="6732">MGQFHEWSRLRENCLSLNLSQCNGNLRTVALWDGFYAVPAPNSRAARTSDALPVVRSPLGS</sequence>
<keyword evidence="2" id="KW-1185">Reference proteome</keyword>